<dbReference type="AlphaFoldDB" id="X0T1L8"/>
<organism evidence="4">
    <name type="scientific">marine sediment metagenome</name>
    <dbReference type="NCBI Taxonomy" id="412755"/>
    <lineage>
        <taxon>unclassified sequences</taxon>
        <taxon>metagenomes</taxon>
        <taxon>ecological metagenomes</taxon>
    </lineage>
</organism>
<evidence type="ECO:0000313" key="4">
    <source>
        <dbReference type="EMBL" id="GAF82052.1"/>
    </source>
</evidence>
<dbReference type="InterPro" id="IPR011004">
    <property type="entry name" value="Trimer_LpxA-like_sf"/>
</dbReference>
<keyword evidence="1" id="KW-0028">Amino-acid biosynthesis</keyword>
<protein>
    <submittedName>
        <fullName evidence="4">Uncharacterized protein</fullName>
    </submittedName>
</protein>
<dbReference type="InterPro" id="IPR042122">
    <property type="entry name" value="Ser_AcTrfase_N_sf"/>
</dbReference>
<sequence>AAKSVDDVIISYPGLFAITVQRIAHELYKIQVPSLPRAMTEYAHSFTGIDIHPGARIGKSFFIDHGTGVVVGETTEIGNRVRIYQGVTLGALSMPKEAVESFRDKKRHPTIEDDVIIYSNTTILGGDTVIGARTTIGGNVWITESVPPDTKVYLKKPELIYSGNGHKLTDKERRKMISQLDTDRIAGVGC</sequence>
<comment type="caution">
    <text evidence="4">The sequence shown here is derived from an EMBL/GenBank/DDBJ whole genome shotgun (WGS) entry which is preliminary data.</text>
</comment>
<accession>X0T1L8</accession>
<name>X0T1L8_9ZZZZ</name>
<dbReference type="Gene3D" id="1.10.3130.10">
    <property type="entry name" value="serine acetyltransferase, domain 1"/>
    <property type="match status" value="1"/>
</dbReference>
<dbReference type="EMBL" id="BARS01000750">
    <property type="protein sequence ID" value="GAF82052.1"/>
    <property type="molecule type" value="Genomic_DNA"/>
</dbReference>
<dbReference type="CDD" id="cd03354">
    <property type="entry name" value="LbH_SAT"/>
    <property type="match status" value="1"/>
</dbReference>
<dbReference type="SUPFAM" id="SSF51161">
    <property type="entry name" value="Trimeric LpxA-like enzymes"/>
    <property type="match status" value="1"/>
</dbReference>
<gene>
    <name evidence="4" type="ORF">S01H1_01680</name>
</gene>
<dbReference type="InterPro" id="IPR045304">
    <property type="entry name" value="LbH_SAT"/>
</dbReference>
<reference evidence="4" key="1">
    <citation type="journal article" date="2014" name="Front. Microbiol.">
        <title>High frequency of phylogenetically diverse reductive dehalogenase-homologous genes in deep subseafloor sedimentary metagenomes.</title>
        <authorList>
            <person name="Kawai M."/>
            <person name="Futagami T."/>
            <person name="Toyoda A."/>
            <person name="Takaki Y."/>
            <person name="Nishi S."/>
            <person name="Hori S."/>
            <person name="Arai W."/>
            <person name="Tsubouchi T."/>
            <person name="Morono Y."/>
            <person name="Uchiyama I."/>
            <person name="Ito T."/>
            <person name="Fujiyama A."/>
            <person name="Inagaki F."/>
            <person name="Takami H."/>
        </authorList>
    </citation>
    <scope>NUCLEOTIDE SEQUENCE</scope>
    <source>
        <strain evidence="4">Expedition CK06-06</strain>
    </source>
</reference>
<feature type="non-terminal residue" evidence="4">
    <location>
        <position position="1"/>
    </location>
</feature>
<keyword evidence="3" id="KW-0012">Acyltransferase</keyword>
<proteinExistence type="predicted"/>
<dbReference type="GO" id="GO:0008652">
    <property type="term" value="P:amino acid biosynthetic process"/>
    <property type="evidence" value="ECO:0007669"/>
    <property type="project" value="UniProtKB-KW"/>
</dbReference>
<evidence type="ECO:0000256" key="1">
    <source>
        <dbReference type="ARBA" id="ARBA00022605"/>
    </source>
</evidence>
<keyword evidence="2" id="KW-0808">Transferase</keyword>
<evidence type="ECO:0000256" key="3">
    <source>
        <dbReference type="ARBA" id="ARBA00023315"/>
    </source>
</evidence>
<dbReference type="Gene3D" id="2.160.10.10">
    <property type="entry name" value="Hexapeptide repeat proteins"/>
    <property type="match status" value="1"/>
</dbReference>
<dbReference type="GO" id="GO:0016746">
    <property type="term" value="F:acyltransferase activity"/>
    <property type="evidence" value="ECO:0007669"/>
    <property type="project" value="UniProtKB-KW"/>
</dbReference>
<evidence type="ECO:0000256" key="2">
    <source>
        <dbReference type="ARBA" id="ARBA00022679"/>
    </source>
</evidence>
<dbReference type="PANTHER" id="PTHR42811">
    <property type="entry name" value="SERINE ACETYLTRANSFERASE"/>
    <property type="match status" value="1"/>
</dbReference>